<reference evidence="2" key="1">
    <citation type="journal article" date="2019" name="Int. J. Syst. Evol. Microbiol.">
        <title>The Global Catalogue of Microorganisms (GCM) 10K type strain sequencing project: providing services to taxonomists for standard genome sequencing and annotation.</title>
        <authorList>
            <consortium name="The Broad Institute Genomics Platform"/>
            <consortium name="The Broad Institute Genome Sequencing Center for Infectious Disease"/>
            <person name="Wu L."/>
            <person name="Ma J."/>
        </authorList>
    </citation>
    <scope>NUCLEOTIDE SEQUENCE [LARGE SCALE GENOMIC DNA]</scope>
    <source>
        <strain evidence="2">JCM 19212</strain>
    </source>
</reference>
<comment type="caution">
    <text evidence="1">The sequence shown here is derived from an EMBL/GenBank/DDBJ whole genome shotgun (WGS) entry which is preliminary data.</text>
</comment>
<sequence length="147" mass="14859">MALVAVAVVMSAAGCGGTDKTASSAEAPGLAPDPDGILCPDNAKGPKAVAVYINIAYALDGTPSASPDQCYVDAGTKITWRDPPDKTTAFNVIFSSAPPTAEGAARLSAMSAAGRYKVTITTYGSAGSYKYGLQANGKTVDPAIIIR</sequence>
<proteinExistence type="predicted"/>
<name>A0ABP9LFG5_9GAMM</name>
<gene>
    <name evidence="1" type="ORF">GCM10025759_21590</name>
</gene>
<evidence type="ECO:0008006" key="3">
    <source>
        <dbReference type="Google" id="ProtNLM"/>
    </source>
</evidence>
<evidence type="ECO:0000313" key="1">
    <source>
        <dbReference type="EMBL" id="GAA5076670.1"/>
    </source>
</evidence>
<organism evidence="1 2">
    <name type="scientific">Lysobacter panacisoli</name>
    <dbReference type="NCBI Taxonomy" id="1255263"/>
    <lineage>
        <taxon>Bacteria</taxon>
        <taxon>Pseudomonadati</taxon>
        <taxon>Pseudomonadota</taxon>
        <taxon>Gammaproteobacteria</taxon>
        <taxon>Lysobacterales</taxon>
        <taxon>Lysobacteraceae</taxon>
        <taxon>Lysobacter</taxon>
    </lineage>
</organism>
<accession>A0ABP9LFG5</accession>
<keyword evidence="2" id="KW-1185">Reference proteome</keyword>
<dbReference type="EMBL" id="BAABKY010000002">
    <property type="protein sequence ID" value="GAA5076670.1"/>
    <property type="molecule type" value="Genomic_DNA"/>
</dbReference>
<dbReference type="Proteomes" id="UP001501083">
    <property type="component" value="Unassembled WGS sequence"/>
</dbReference>
<evidence type="ECO:0000313" key="2">
    <source>
        <dbReference type="Proteomes" id="UP001501083"/>
    </source>
</evidence>
<protein>
    <recommendedName>
        <fullName evidence="3">Lipoprotein</fullName>
    </recommendedName>
</protein>